<keyword evidence="2" id="KW-1185">Reference proteome</keyword>
<sequence length="106" mass="11854">MAFDECLSSLDNQDPGKGIALIVVEPDQILMNSPKLEIELELFLSCLINAATEWGEKIDLGEWWDRPALPFHMILVGTQKQLDAVSSKWRNAKSNLTIDGLTLIQT</sequence>
<dbReference type="AlphaFoldDB" id="U2QH31"/>
<reference evidence="1" key="1">
    <citation type="submission" date="2013-08" db="EMBL/GenBank/DDBJ databases">
        <authorList>
            <person name="Durkin A.S."/>
            <person name="Haft D.R."/>
            <person name="McCorrison J."/>
            <person name="Torralba M."/>
            <person name="Gillis M."/>
            <person name="Haft D.H."/>
            <person name="Methe B."/>
            <person name="Sutton G."/>
            <person name="Nelson K.E."/>
        </authorList>
    </citation>
    <scope>NUCLEOTIDE SEQUENCE [LARGE SCALE GENOMIC DNA]</scope>
    <source>
        <strain evidence="1">F0233</strain>
    </source>
</reference>
<gene>
    <name evidence="1" type="ORF">HMPREF0682_1270</name>
</gene>
<name>U2QH31_9ACTN</name>
<dbReference type="EMBL" id="ACVN02000033">
    <property type="protein sequence ID" value="ERK62210.1"/>
    <property type="molecule type" value="Genomic_DNA"/>
</dbReference>
<comment type="caution">
    <text evidence="1">The sequence shown here is derived from an EMBL/GenBank/DDBJ whole genome shotgun (WGS) entry which is preliminary data.</text>
</comment>
<evidence type="ECO:0000313" key="1">
    <source>
        <dbReference type="EMBL" id="ERK62210.1"/>
    </source>
</evidence>
<organism evidence="1 2">
    <name type="scientific">Propionibacterium acidifaciens F0233</name>
    <dbReference type="NCBI Taxonomy" id="553198"/>
    <lineage>
        <taxon>Bacteria</taxon>
        <taxon>Bacillati</taxon>
        <taxon>Actinomycetota</taxon>
        <taxon>Actinomycetes</taxon>
        <taxon>Propionibacteriales</taxon>
        <taxon>Propionibacteriaceae</taxon>
        <taxon>Propionibacterium</taxon>
    </lineage>
</organism>
<accession>U2QH31</accession>
<protein>
    <submittedName>
        <fullName evidence="1">Uncharacterized protein</fullName>
    </submittedName>
</protein>
<evidence type="ECO:0000313" key="2">
    <source>
        <dbReference type="Proteomes" id="UP000017052"/>
    </source>
</evidence>
<proteinExistence type="predicted"/>
<dbReference type="Proteomes" id="UP000017052">
    <property type="component" value="Unassembled WGS sequence"/>
</dbReference>